<comment type="caution">
    <text evidence="1">The sequence shown here is derived from an EMBL/GenBank/DDBJ whole genome shotgun (WGS) entry which is preliminary data.</text>
</comment>
<reference evidence="1" key="1">
    <citation type="submission" date="2016-11" db="EMBL/GenBank/DDBJ databases">
        <title>The genome of Nicotiana attenuata.</title>
        <authorList>
            <person name="Xu S."/>
            <person name="Brockmoeller T."/>
            <person name="Gaquerel E."/>
            <person name="Navarro A."/>
            <person name="Kuhl H."/>
            <person name="Gase K."/>
            <person name="Ling Z."/>
            <person name="Zhou W."/>
            <person name="Kreitzer C."/>
            <person name="Stanke M."/>
            <person name="Tang H."/>
            <person name="Lyons E."/>
            <person name="Pandey P."/>
            <person name="Pandey S.P."/>
            <person name="Timmermann B."/>
            <person name="Baldwin I.T."/>
        </authorList>
    </citation>
    <scope>NUCLEOTIDE SEQUENCE [LARGE SCALE GENOMIC DNA]</scope>
    <source>
        <strain evidence="1">UT</strain>
    </source>
</reference>
<dbReference type="Gramene" id="OIT29198">
    <property type="protein sequence ID" value="OIT29198"/>
    <property type="gene ID" value="A4A49_16829"/>
</dbReference>
<evidence type="ECO:0000313" key="1">
    <source>
        <dbReference type="EMBL" id="OIT29198.1"/>
    </source>
</evidence>
<accession>A0A314KJ20</accession>
<keyword evidence="2" id="KW-1185">Reference proteome</keyword>
<dbReference type="AlphaFoldDB" id="A0A314KJ20"/>
<sequence>MDEAVYQKSTNFNLPSTESNGTDIICCKTTASDKKLRIFGFEVSPCLMDSFCSRSERHESVSDSETFMNETPEEKTSICMNSSGIIPPNPNESLRNLSVSAIMGLKYECHFCLKKFFKLTGTGRSSKCP</sequence>
<proteinExistence type="predicted"/>
<dbReference type="Proteomes" id="UP000187609">
    <property type="component" value="Unassembled WGS sequence"/>
</dbReference>
<dbReference type="EMBL" id="MJEQ01001839">
    <property type="protein sequence ID" value="OIT29198.1"/>
    <property type="molecule type" value="Genomic_DNA"/>
</dbReference>
<evidence type="ECO:0000313" key="2">
    <source>
        <dbReference type="Proteomes" id="UP000187609"/>
    </source>
</evidence>
<name>A0A314KJ20_NICAT</name>
<organism evidence="1 2">
    <name type="scientific">Nicotiana attenuata</name>
    <name type="common">Coyote tobacco</name>
    <dbReference type="NCBI Taxonomy" id="49451"/>
    <lineage>
        <taxon>Eukaryota</taxon>
        <taxon>Viridiplantae</taxon>
        <taxon>Streptophyta</taxon>
        <taxon>Embryophyta</taxon>
        <taxon>Tracheophyta</taxon>
        <taxon>Spermatophyta</taxon>
        <taxon>Magnoliopsida</taxon>
        <taxon>eudicotyledons</taxon>
        <taxon>Gunneridae</taxon>
        <taxon>Pentapetalae</taxon>
        <taxon>asterids</taxon>
        <taxon>lamiids</taxon>
        <taxon>Solanales</taxon>
        <taxon>Solanaceae</taxon>
        <taxon>Nicotianoideae</taxon>
        <taxon>Nicotianeae</taxon>
        <taxon>Nicotiana</taxon>
    </lineage>
</organism>
<protein>
    <submittedName>
        <fullName evidence="1">Uncharacterized protein</fullName>
    </submittedName>
</protein>
<gene>
    <name evidence="1" type="ORF">A4A49_16829</name>
</gene>